<organism evidence="1">
    <name type="scientific">hydrothermal vent metagenome</name>
    <dbReference type="NCBI Taxonomy" id="652676"/>
    <lineage>
        <taxon>unclassified sequences</taxon>
        <taxon>metagenomes</taxon>
        <taxon>ecological metagenomes</taxon>
    </lineage>
</organism>
<gene>
    <name evidence="1" type="ORF">MNBD_GAMMA25-714</name>
</gene>
<evidence type="ECO:0000313" key="1">
    <source>
        <dbReference type="EMBL" id="VAX08862.1"/>
    </source>
</evidence>
<accession>A0A3B1AYG7</accession>
<name>A0A3B1AYG7_9ZZZZ</name>
<evidence type="ECO:0008006" key="2">
    <source>
        <dbReference type="Google" id="ProtNLM"/>
    </source>
</evidence>
<sequence>MPNLKSTKFLIASAILLASTMPVQAVEFGVFADVTYNDTSKTGGTNAFALGALDFYARQSIDEKTDAFIELVFENDGSAFVIDLERLWIRRSLNENLSISAGRFHSALGYWNRNYHHGALLYDTATRPAFLDFEDGSSAILPLHSVGVLFEGEVQAGSGMLGYEFQFGNGPSYNTDSGYGSGEIEINNISDANSSKSPGVRLTYSLENMPLAMGLAVMSNDIAESGASGVSGVITGATLVEQVITGIDLKYSGDELDLMGEYYSLKNDDKYGSAGSHTGTAYYLQLGYQITETLKPVYRYESVDFDNNDAYFVLLGTQQETRHVAALRYDLSESNALKFQAASISPKTGESYNEYIIQWAFLIP</sequence>
<dbReference type="InterPro" id="IPR023614">
    <property type="entry name" value="Porin_dom_sf"/>
</dbReference>
<dbReference type="AlphaFoldDB" id="A0A3B1AYG7"/>
<dbReference type="EMBL" id="UOFY01000030">
    <property type="protein sequence ID" value="VAX08862.1"/>
    <property type="molecule type" value="Genomic_DNA"/>
</dbReference>
<reference evidence="1" key="1">
    <citation type="submission" date="2018-06" db="EMBL/GenBank/DDBJ databases">
        <authorList>
            <person name="Zhirakovskaya E."/>
        </authorList>
    </citation>
    <scope>NUCLEOTIDE SEQUENCE</scope>
</reference>
<protein>
    <recommendedName>
        <fullName evidence="2">Porin domain-containing protein</fullName>
    </recommendedName>
</protein>
<proteinExistence type="predicted"/>
<dbReference type="Gene3D" id="2.40.160.10">
    <property type="entry name" value="Porin"/>
    <property type="match status" value="1"/>
</dbReference>
<dbReference type="SUPFAM" id="SSF56935">
    <property type="entry name" value="Porins"/>
    <property type="match status" value="1"/>
</dbReference>